<dbReference type="SUPFAM" id="SSF143744">
    <property type="entry name" value="GlcG-like"/>
    <property type="match status" value="1"/>
</dbReference>
<dbReference type="PANTHER" id="PTHR34309:SF1">
    <property type="entry name" value="PROTEIN GLCG"/>
    <property type="match status" value="1"/>
</dbReference>
<accession>A0A6M8HRE1</accession>
<dbReference type="Gene3D" id="3.30.450.150">
    <property type="entry name" value="Haem-degrading domain"/>
    <property type="match status" value="1"/>
</dbReference>
<dbReference type="RefSeq" id="WP_171836631.1">
    <property type="nucleotide sequence ID" value="NZ_CP053708.1"/>
</dbReference>
<dbReference type="EMBL" id="CP053708">
    <property type="protein sequence ID" value="QKE90908.1"/>
    <property type="molecule type" value="Genomic_DNA"/>
</dbReference>
<gene>
    <name evidence="1" type="ORF">HN018_13440</name>
</gene>
<dbReference type="Proteomes" id="UP000500767">
    <property type="component" value="Chromosome"/>
</dbReference>
<evidence type="ECO:0000313" key="1">
    <source>
        <dbReference type="EMBL" id="QKE90908.1"/>
    </source>
</evidence>
<dbReference type="PANTHER" id="PTHR34309">
    <property type="entry name" value="SLR1406 PROTEIN"/>
    <property type="match status" value="1"/>
</dbReference>
<dbReference type="InterPro" id="IPR038084">
    <property type="entry name" value="PduO/GlcC-like_sf"/>
</dbReference>
<keyword evidence="2" id="KW-1185">Reference proteome</keyword>
<dbReference type="InterPro" id="IPR052517">
    <property type="entry name" value="GlcG_carb_metab_protein"/>
</dbReference>
<sequence>MKLDRSDAHHLIEEAVIQANILGRPMCVAVTDERGALLAFSRMDGAPVRSIKLSEAKAYSAARLGVTTTAFHARLVREGVQASYFADSTLTGLPGGAVICSQSGAIIGGIGISGLAPVEDQQIADEVAAALARNMGDKT</sequence>
<dbReference type="Pfam" id="PF03928">
    <property type="entry name" value="HbpS-like"/>
    <property type="match status" value="1"/>
</dbReference>
<dbReference type="KEGG" id="lck:HN018_13440"/>
<name>A0A6M8HRE1_9PROT</name>
<dbReference type="InterPro" id="IPR005624">
    <property type="entry name" value="PduO/GlcC-like"/>
</dbReference>
<protein>
    <submittedName>
        <fullName evidence="1">Heme-binding protein</fullName>
    </submittedName>
</protein>
<proteinExistence type="predicted"/>
<reference evidence="1 2" key="1">
    <citation type="journal article" date="2014" name="World J. Microbiol. Biotechnol.">
        <title>Biodiversity and physiological characteristics of Antarctic and Arctic lichens-associated bacteria.</title>
        <authorList>
            <person name="Lee Y.M."/>
            <person name="Kim E.H."/>
            <person name="Lee H.K."/>
            <person name="Hong S.G."/>
        </authorList>
    </citation>
    <scope>NUCLEOTIDE SEQUENCE [LARGE SCALE GENOMIC DNA]</scope>
    <source>
        <strain evidence="1 2">PAMC 26569</strain>
    </source>
</reference>
<organism evidence="1 2">
    <name type="scientific">Lichenicola cladoniae</name>
    <dbReference type="NCBI Taxonomy" id="1484109"/>
    <lineage>
        <taxon>Bacteria</taxon>
        <taxon>Pseudomonadati</taxon>
        <taxon>Pseudomonadota</taxon>
        <taxon>Alphaproteobacteria</taxon>
        <taxon>Acetobacterales</taxon>
        <taxon>Acetobacteraceae</taxon>
        <taxon>Lichenicola</taxon>
    </lineage>
</organism>
<evidence type="ECO:0000313" key="2">
    <source>
        <dbReference type="Proteomes" id="UP000500767"/>
    </source>
</evidence>
<dbReference type="AlphaFoldDB" id="A0A6M8HRE1"/>